<accession>A0ABR7R3Q2</accession>
<dbReference type="PANTHER" id="PTHR43584:SF8">
    <property type="entry name" value="N-ACETYLMURAMATE ALPHA-1-PHOSPHATE URIDYLYLTRANSFERASE"/>
    <property type="match status" value="1"/>
</dbReference>
<comment type="caution">
    <text evidence="4">The sequence shown here is derived from an EMBL/GenBank/DDBJ whole genome shotgun (WGS) entry which is preliminary data.</text>
</comment>
<dbReference type="InterPro" id="IPR050065">
    <property type="entry name" value="GlmU-like"/>
</dbReference>
<keyword evidence="1" id="KW-0808">Transferase</keyword>
<evidence type="ECO:0000256" key="1">
    <source>
        <dbReference type="ARBA" id="ARBA00022679"/>
    </source>
</evidence>
<dbReference type="Proteomes" id="UP000603940">
    <property type="component" value="Unassembled WGS sequence"/>
</dbReference>
<dbReference type="InterPro" id="IPR029044">
    <property type="entry name" value="Nucleotide-diphossugar_trans"/>
</dbReference>
<evidence type="ECO:0000313" key="4">
    <source>
        <dbReference type="EMBL" id="MBC9176392.1"/>
    </source>
</evidence>
<evidence type="ECO:0000256" key="2">
    <source>
        <dbReference type="ARBA" id="ARBA00022695"/>
    </source>
</evidence>
<dbReference type="CDD" id="cd02523">
    <property type="entry name" value="PC_cytidylyltransferase"/>
    <property type="match status" value="1"/>
</dbReference>
<reference evidence="4 5" key="1">
    <citation type="journal article" date="2009" name="Int. J. Syst. Evol. Microbiol.">
        <title>Transfer of Teichococcus ludipueritiae and Muricoccus roseus to the genus Roseomonas, as Roseomonas ludipueritiae comb. nov. and Roseomonas rosea comb. nov., respectively, and emended description of the genus Roseomonas.</title>
        <authorList>
            <person name="Sanchez-Porro C."/>
            <person name="Gallego V."/>
            <person name="Busse H.J."/>
            <person name="Kampfer P."/>
            <person name="Ventosa A."/>
        </authorList>
    </citation>
    <scope>NUCLEOTIDE SEQUENCE [LARGE SCALE GENOMIC DNA]</scope>
    <source>
        <strain evidence="4 5">DSM 14915</strain>
    </source>
</reference>
<dbReference type="Gene3D" id="3.90.550.10">
    <property type="entry name" value="Spore Coat Polysaccharide Biosynthesis Protein SpsA, Chain A"/>
    <property type="match status" value="1"/>
</dbReference>
<keyword evidence="2 4" id="KW-0548">Nucleotidyltransferase</keyword>
<gene>
    <name evidence="4" type="ORF">IBL25_05485</name>
</gene>
<sequence>MRAVILCAGQGRRLMPLTETRPKCLLPVAGMPVLEWQLRGLAANGITDVTVVTGFGAGRVDEMLAGLGSFAARVRARFNPFFAVADNIGSCFLARDVLESGSREDGCVLLNGDTLFEPAILTRLLQAPQVPITVTIDRKPHYDDDDMKVSLEGTRLRAIGKTLPPERTHGESIGMLLFRGEGGTQFTAGVEAVMRQPEGLKRWYLSVIDALAAKTEVRVASIEGLSWGEIDFPADVMRAELLGQRWRQAGLAPAAAE</sequence>
<evidence type="ECO:0000259" key="3">
    <source>
        <dbReference type="Pfam" id="PF00483"/>
    </source>
</evidence>
<organism evidence="4 5">
    <name type="scientific">Pseudoroseomonas ludipueritiae</name>
    <dbReference type="NCBI Taxonomy" id="198093"/>
    <lineage>
        <taxon>Bacteria</taxon>
        <taxon>Pseudomonadati</taxon>
        <taxon>Pseudomonadota</taxon>
        <taxon>Alphaproteobacteria</taxon>
        <taxon>Acetobacterales</taxon>
        <taxon>Acetobacteraceae</taxon>
        <taxon>Pseudoroseomonas</taxon>
    </lineage>
</organism>
<dbReference type="EMBL" id="JACTUZ010000012">
    <property type="protein sequence ID" value="MBC9176392.1"/>
    <property type="molecule type" value="Genomic_DNA"/>
</dbReference>
<dbReference type="InterPro" id="IPR005835">
    <property type="entry name" value="NTP_transferase_dom"/>
</dbReference>
<dbReference type="SUPFAM" id="SSF53448">
    <property type="entry name" value="Nucleotide-diphospho-sugar transferases"/>
    <property type="match status" value="1"/>
</dbReference>
<protein>
    <submittedName>
        <fullName evidence="4">Phosphocholine cytidylyltransferase family protein</fullName>
    </submittedName>
</protein>
<keyword evidence="5" id="KW-1185">Reference proteome</keyword>
<dbReference type="PANTHER" id="PTHR43584">
    <property type="entry name" value="NUCLEOTIDYL TRANSFERASE"/>
    <property type="match status" value="1"/>
</dbReference>
<dbReference type="GO" id="GO:0016779">
    <property type="term" value="F:nucleotidyltransferase activity"/>
    <property type="evidence" value="ECO:0007669"/>
    <property type="project" value="UniProtKB-KW"/>
</dbReference>
<name>A0ABR7R3Q2_9PROT</name>
<dbReference type="Pfam" id="PF00483">
    <property type="entry name" value="NTP_transferase"/>
    <property type="match status" value="1"/>
</dbReference>
<evidence type="ECO:0000313" key="5">
    <source>
        <dbReference type="Proteomes" id="UP000603940"/>
    </source>
</evidence>
<dbReference type="RefSeq" id="WP_187777551.1">
    <property type="nucleotide sequence ID" value="NZ_JACTUZ010000012.1"/>
</dbReference>
<feature type="domain" description="Nucleotidyl transferase" evidence="3">
    <location>
        <begin position="3"/>
        <end position="138"/>
    </location>
</feature>
<proteinExistence type="predicted"/>